<dbReference type="PROSITE" id="PS51186">
    <property type="entry name" value="GNAT"/>
    <property type="match status" value="1"/>
</dbReference>
<dbReference type="InterPro" id="IPR000182">
    <property type="entry name" value="GNAT_dom"/>
</dbReference>
<comment type="caution">
    <text evidence="2">The sequence shown here is derived from an EMBL/GenBank/DDBJ whole genome shotgun (WGS) entry which is preliminary data.</text>
</comment>
<dbReference type="PANTHER" id="PTHR43617">
    <property type="entry name" value="L-AMINO ACID N-ACETYLTRANSFERASE"/>
    <property type="match status" value="1"/>
</dbReference>
<feature type="domain" description="N-acetyltransferase" evidence="1">
    <location>
        <begin position="1"/>
        <end position="153"/>
    </location>
</feature>
<protein>
    <recommendedName>
        <fullName evidence="1">N-acetyltransferase domain-containing protein</fullName>
    </recommendedName>
</protein>
<organism evidence="2 3">
    <name type="scientific">Cohnella kolymensis</name>
    <dbReference type="NCBI Taxonomy" id="1590652"/>
    <lineage>
        <taxon>Bacteria</taxon>
        <taxon>Bacillati</taxon>
        <taxon>Bacillota</taxon>
        <taxon>Bacilli</taxon>
        <taxon>Bacillales</taxon>
        <taxon>Paenibacillaceae</taxon>
        <taxon>Cohnella</taxon>
    </lineage>
</organism>
<reference evidence="2 3" key="1">
    <citation type="submission" date="2014-12" db="EMBL/GenBank/DDBJ databases">
        <title>Draft genome sequence of Cohnella kolymensis strain B-2846.</title>
        <authorList>
            <person name="Karlyshev A.V."/>
            <person name="Kudryashova E.B."/>
        </authorList>
    </citation>
    <scope>NUCLEOTIDE SEQUENCE [LARGE SCALE GENOMIC DNA]</scope>
    <source>
        <strain evidence="2 3">VKM B-2846</strain>
    </source>
</reference>
<evidence type="ECO:0000313" key="2">
    <source>
        <dbReference type="EMBL" id="KIL36815.1"/>
    </source>
</evidence>
<evidence type="ECO:0000313" key="3">
    <source>
        <dbReference type="Proteomes" id="UP000054526"/>
    </source>
</evidence>
<dbReference type="Gene3D" id="3.40.630.30">
    <property type="match status" value="1"/>
</dbReference>
<dbReference type="PANTHER" id="PTHR43617:SF20">
    <property type="entry name" value="N-ALPHA-ACETYLTRANSFERASE RIMI"/>
    <property type="match status" value="1"/>
</dbReference>
<keyword evidence="3" id="KW-1185">Reference proteome</keyword>
<dbReference type="InterPro" id="IPR050276">
    <property type="entry name" value="MshD_Acetyltransferase"/>
</dbReference>
<dbReference type="CDD" id="cd04301">
    <property type="entry name" value="NAT_SF"/>
    <property type="match status" value="1"/>
</dbReference>
<dbReference type="SUPFAM" id="SSF55729">
    <property type="entry name" value="Acyl-CoA N-acyltransferases (Nat)"/>
    <property type="match status" value="1"/>
</dbReference>
<dbReference type="EMBL" id="JXAL01000004">
    <property type="protein sequence ID" value="KIL36815.1"/>
    <property type="molecule type" value="Genomic_DNA"/>
</dbReference>
<dbReference type="RefSeq" id="WP_041060609.1">
    <property type="nucleotide sequence ID" value="NZ_JXAL01000004.1"/>
</dbReference>
<dbReference type="Pfam" id="PF00583">
    <property type="entry name" value="Acetyltransf_1"/>
    <property type="match status" value="1"/>
</dbReference>
<gene>
    <name evidence="2" type="ORF">SD71_05235</name>
</gene>
<dbReference type="Proteomes" id="UP000054526">
    <property type="component" value="Unassembled WGS sequence"/>
</dbReference>
<proteinExistence type="predicted"/>
<evidence type="ECO:0000259" key="1">
    <source>
        <dbReference type="PROSITE" id="PS51186"/>
    </source>
</evidence>
<accession>A0ABR5A762</accession>
<dbReference type="InterPro" id="IPR016181">
    <property type="entry name" value="Acyl_CoA_acyltransferase"/>
</dbReference>
<name>A0ABR5A762_9BACL</name>
<sequence>MGIVTLNIKDRDTAEEVWSLQHPAYRAEAALIGVLDLPPLQDTVESLQVCGETFFGYRVPDGELAGAVSFEQEGEMQYTLCRLMVHPAYFRQGIGSQLVNHLLSELPSGAICNVTAEIRNVPAIKLYERAGFIRTETFQPVFDITMVRMQFRP</sequence>